<protein>
    <submittedName>
        <fullName evidence="1">Uncharacterized protein</fullName>
    </submittedName>
</protein>
<dbReference type="AlphaFoldDB" id="M3H6X1"/>
<feature type="non-terminal residue" evidence="1">
    <location>
        <position position="1"/>
    </location>
</feature>
<accession>M3H6X1</accession>
<dbReference type="EMBL" id="AFME02000381">
    <property type="protein sequence ID" value="EMG08465.1"/>
    <property type="molecule type" value="Genomic_DNA"/>
</dbReference>
<organism evidence="1 2">
    <name type="scientific">Leptospira interrogans serovar Grippotyphosa str. LT2186</name>
    <dbReference type="NCBI Taxonomy" id="1001599"/>
    <lineage>
        <taxon>Bacteria</taxon>
        <taxon>Pseudomonadati</taxon>
        <taxon>Spirochaetota</taxon>
        <taxon>Spirochaetia</taxon>
        <taxon>Leptospirales</taxon>
        <taxon>Leptospiraceae</taxon>
        <taxon>Leptospira</taxon>
    </lineage>
</organism>
<dbReference type="BioCyc" id="LINT1001599:G11K9-4508-MONOMER"/>
<sequence length="67" mass="7993">QKEEESRLEIYLKKILSTQLQKQTFPKKEILKTEFKKVPNTWRNPNSKSKVYSVFFKGWISKSLSNS</sequence>
<gene>
    <name evidence="1" type="ORF">LEP1GSC151_3231</name>
</gene>
<comment type="caution">
    <text evidence="1">The sequence shown here is derived from an EMBL/GenBank/DDBJ whole genome shotgun (WGS) entry which is preliminary data.</text>
</comment>
<evidence type="ECO:0000313" key="1">
    <source>
        <dbReference type="EMBL" id="EMG08465.1"/>
    </source>
</evidence>
<evidence type="ECO:0000313" key="2">
    <source>
        <dbReference type="Proteomes" id="UP000011776"/>
    </source>
</evidence>
<name>M3H6X1_LEPIR</name>
<reference evidence="1 2" key="1">
    <citation type="submission" date="2013-02" db="EMBL/GenBank/DDBJ databases">
        <authorList>
            <person name="Harkins D.M."/>
            <person name="Durkin A.S."/>
            <person name="Brinkac L.M."/>
            <person name="Haft D.H."/>
            <person name="Selengut J.D."/>
            <person name="Sanka R."/>
            <person name="DePew J."/>
            <person name="Purushe J."/>
            <person name="Tulsiani S.M."/>
            <person name="Graham G.C."/>
            <person name="Burns M.-A."/>
            <person name="Dohnt M.F."/>
            <person name="Smythe L.D."/>
            <person name="McKay D.B."/>
            <person name="Craig S.B."/>
            <person name="Vinetz J.M."/>
            <person name="Sutton G.G."/>
            <person name="Nierman W.C."/>
            <person name="Fouts D.E."/>
        </authorList>
    </citation>
    <scope>NUCLEOTIDE SEQUENCE [LARGE SCALE GENOMIC DNA]</scope>
    <source>
        <strain evidence="1 2">LT2186</strain>
    </source>
</reference>
<dbReference type="Proteomes" id="UP000011776">
    <property type="component" value="Unassembled WGS sequence"/>
</dbReference>
<proteinExistence type="predicted"/>